<dbReference type="InterPro" id="IPR006442">
    <property type="entry name" value="Antitoxin_Phd/YefM"/>
</dbReference>
<accession>A0A975FY55</accession>
<keyword evidence="4" id="KW-1185">Reference proteome</keyword>
<protein>
    <recommendedName>
        <fullName evidence="2">Antitoxin</fullName>
    </recommendedName>
</protein>
<evidence type="ECO:0000256" key="1">
    <source>
        <dbReference type="ARBA" id="ARBA00009981"/>
    </source>
</evidence>
<reference evidence="3" key="1">
    <citation type="submission" date="2021-04" db="EMBL/GenBank/DDBJ databases">
        <title>The complete genome sequence of Caulobacter sp. S6.</title>
        <authorList>
            <person name="Tang Y."/>
            <person name="Ouyang W."/>
            <person name="Liu Q."/>
            <person name="Huang B."/>
            <person name="Guo Z."/>
            <person name="Lei P."/>
        </authorList>
    </citation>
    <scope>NUCLEOTIDE SEQUENCE</scope>
    <source>
        <strain evidence="3">S6</strain>
    </source>
</reference>
<organism evidence="3 4">
    <name type="scientific">Phenylobacterium montanum</name>
    <dbReference type="NCBI Taxonomy" id="2823693"/>
    <lineage>
        <taxon>Bacteria</taxon>
        <taxon>Pseudomonadati</taxon>
        <taxon>Pseudomonadota</taxon>
        <taxon>Alphaproteobacteria</taxon>
        <taxon>Caulobacterales</taxon>
        <taxon>Caulobacteraceae</taxon>
        <taxon>Phenylobacterium</taxon>
    </lineage>
</organism>
<comment type="function">
    <text evidence="2">Antitoxin component of a type II toxin-antitoxin (TA) system.</text>
</comment>
<dbReference type="Proteomes" id="UP000676409">
    <property type="component" value="Chromosome"/>
</dbReference>
<dbReference type="KEGG" id="caul:KCG34_20060"/>
<dbReference type="InterPro" id="IPR036165">
    <property type="entry name" value="YefM-like_sf"/>
</dbReference>
<evidence type="ECO:0000313" key="3">
    <source>
        <dbReference type="EMBL" id="QUD87321.1"/>
    </source>
</evidence>
<name>A0A975FY55_9CAUL</name>
<dbReference type="EMBL" id="CP073078">
    <property type="protein sequence ID" value="QUD87321.1"/>
    <property type="molecule type" value="Genomic_DNA"/>
</dbReference>
<dbReference type="NCBIfam" id="TIGR01552">
    <property type="entry name" value="phd_fam"/>
    <property type="match status" value="1"/>
</dbReference>
<comment type="similarity">
    <text evidence="1 2">Belongs to the phD/YefM antitoxin family.</text>
</comment>
<dbReference type="Pfam" id="PF02604">
    <property type="entry name" value="PhdYeFM_antitox"/>
    <property type="match status" value="1"/>
</dbReference>
<evidence type="ECO:0000256" key="2">
    <source>
        <dbReference type="RuleBase" id="RU362080"/>
    </source>
</evidence>
<dbReference type="RefSeq" id="WP_211937373.1">
    <property type="nucleotide sequence ID" value="NZ_CP073078.1"/>
</dbReference>
<evidence type="ECO:0000313" key="4">
    <source>
        <dbReference type="Proteomes" id="UP000676409"/>
    </source>
</evidence>
<dbReference type="Gene3D" id="3.40.1620.10">
    <property type="entry name" value="YefM-like domain"/>
    <property type="match status" value="1"/>
</dbReference>
<dbReference type="AlphaFoldDB" id="A0A975FY55"/>
<dbReference type="SUPFAM" id="SSF143120">
    <property type="entry name" value="YefM-like"/>
    <property type="match status" value="1"/>
</dbReference>
<proteinExistence type="inferred from homology"/>
<sequence>MPKSAATAPPAWKLEDAKARFSELVRRAHDEGPQAVTVRGRPAVVVLDAGEYERLAGPKPTQSLVEFLQGLHLEGLEIEREQDFGRETEL</sequence>
<gene>
    <name evidence="3" type="ORF">KCG34_20060</name>
</gene>